<dbReference type="PANTHER" id="PTHR30294">
    <property type="entry name" value="MEMBRANE COMPONENT OF ABC TRANSPORTER YHHJ-RELATED"/>
    <property type="match status" value="1"/>
</dbReference>
<dbReference type="GO" id="GO:0140359">
    <property type="term" value="F:ABC-type transporter activity"/>
    <property type="evidence" value="ECO:0007669"/>
    <property type="project" value="InterPro"/>
</dbReference>
<keyword evidence="11" id="KW-1185">Reference proteome</keyword>
<dbReference type="InterPro" id="IPR047817">
    <property type="entry name" value="ABC2_TM_bact-type"/>
</dbReference>
<keyword evidence="3" id="KW-0813">Transport</keyword>
<evidence type="ECO:0000256" key="3">
    <source>
        <dbReference type="ARBA" id="ARBA00022448"/>
    </source>
</evidence>
<comment type="subcellular location">
    <subcellularLocation>
        <location evidence="1">Cell membrane</location>
        <topology evidence="1">Multi-pass membrane protein</topology>
    </subcellularLocation>
</comment>
<dbReference type="Pfam" id="PF12698">
    <property type="entry name" value="ABC2_membrane_3"/>
    <property type="match status" value="1"/>
</dbReference>
<feature type="transmembrane region" description="Helical" evidence="8">
    <location>
        <begin position="227"/>
        <end position="250"/>
    </location>
</feature>
<organism evidence="10 11">
    <name type="scientific">Azospirillum griseum</name>
    <dbReference type="NCBI Taxonomy" id="2496639"/>
    <lineage>
        <taxon>Bacteria</taxon>
        <taxon>Pseudomonadati</taxon>
        <taxon>Pseudomonadota</taxon>
        <taxon>Alphaproteobacteria</taxon>
        <taxon>Rhodospirillales</taxon>
        <taxon>Azospirillaceae</taxon>
        <taxon>Azospirillum</taxon>
    </lineage>
</organism>
<evidence type="ECO:0000256" key="5">
    <source>
        <dbReference type="ARBA" id="ARBA00022692"/>
    </source>
</evidence>
<evidence type="ECO:0000313" key="11">
    <source>
        <dbReference type="Proteomes" id="UP000277007"/>
    </source>
</evidence>
<evidence type="ECO:0000256" key="7">
    <source>
        <dbReference type="ARBA" id="ARBA00023136"/>
    </source>
</evidence>
<sequence length="377" mass="40957">MGSFSFGRLLAVMVKELIQMRRDRLTFAMMVGVPILQLILFGFAINADPKRLPTALLVADPSPFSRSLTAAMGNSGYFDLRHSATDPTEIDRLLATGRVQFAITIPVGFSRDLQRGERPTMLVEADATDPAATSNALAALAVIARQALNADLVGPLAGLRADPDPIDLRIHRRYNPDGITQYNVVPGLMGVVLSMTMVMMTALAVTRERERGTMENLLAMPVRPFEVMLGKIVPFIGVGYIQVVLIVAAARLLFGVPIVGSLWLLSAVLVVFIAANLAVGFTFSTLAKNQLQAMQMSFFFFLPSVLLSGFMFPFRGMPGWAQTVGEVLPLTHFLRIVRGILLKGNGLAEIAGELVPLVAFLAVVTALALKRYRQTLD</sequence>
<dbReference type="RefSeq" id="WP_126611784.1">
    <property type="nucleotide sequence ID" value="NZ_JBHUCY010000064.1"/>
</dbReference>
<comment type="similarity">
    <text evidence="2">Belongs to the ABC-2 integral membrane protein family.</text>
</comment>
<dbReference type="PANTHER" id="PTHR30294:SF29">
    <property type="entry name" value="MULTIDRUG ABC TRANSPORTER PERMEASE YBHS-RELATED"/>
    <property type="match status" value="1"/>
</dbReference>
<dbReference type="OrthoDB" id="9784671at2"/>
<dbReference type="Proteomes" id="UP000277007">
    <property type="component" value="Unassembled WGS sequence"/>
</dbReference>
<feature type="transmembrane region" description="Helical" evidence="8">
    <location>
        <begin position="350"/>
        <end position="369"/>
    </location>
</feature>
<feature type="transmembrane region" description="Helical" evidence="8">
    <location>
        <begin position="296"/>
        <end position="314"/>
    </location>
</feature>
<dbReference type="EMBL" id="RXMA01000001">
    <property type="protein sequence ID" value="RTR24663.1"/>
    <property type="molecule type" value="Genomic_DNA"/>
</dbReference>
<proteinExistence type="inferred from homology"/>
<evidence type="ECO:0000256" key="1">
    <source>
        <dbReference type="ARBA" id="ARBA00004651"/>
    </source>
</evidence>
<keyword evidence="7 8" id="KW-0472">Membrane</keyword>
<feature type="transmembrane region" description="Helical" evidence="8">
    <location>
        <begin position="184"/>
        <end position="206"/>
    </location>
</feature>
<dbReference type="InterPro" id="IPR051449">
    <property type="entry name" value="ABC-2_transporter_component"/>
</dbReference>
<keyword evidence="5 8" id="KW-0812">Transmembrane</keyword>
<keyword evidence="4" id="KW-1003">Cell membrane</keyword>
<feature type="domain" description="ABC transmembrane type-2" evidence="9">
    <location>
        <begin position="146"/>
        <end position="375"/>
    </location>
</feature>
<evidence type="ECO:0000256" key="4">
    <source>
        <dbReference type="ARBA" id="ARBA00022475"/>
    </source>
</evidence>
<evidence type="ECO:0000256" key="2">
    <source>
        <dbReference type="ARBA" id="ARBA00007783"/>
    </source>
</evidence>
<gene>
    <name evidence="10" type="ORF">EJ903_00655</name>
</gene>
<evidence type="ECO:0000313" key="10">
    <source>
        <dbReference type="EMBL" id="RTR24663.1"/>
    </source>
</evidence>
<dbReference type="GO" id="GO:0005886">
    <property type="term" value="C:plasma membrane"/>
    <property type="evidence" value="ECO:0007669"/>
    <property type="project" value="UniProtKB-SubCell"/>
</dbReference>
<dbReference type="AlphaFoldDB" id="A0A431VPR4"/>
<evidence type="ECO:0000256" key="6">
    <source>
        <dbReference type="ARBA" id="ARBA00022989"/>
    </source>
</evidence>
<dbReference type="InterPro" id="IPR013525">
    <property type="entry name" value="ABC2_TM"/>
</dbReference>
<keyword evidence="6 8" id="KW-1133">Transmembrane helix</keyword>
<reference evidence="10 11" key="1">
    <citation type="submission" date="2018-12" db="EMBL/GenBank/DDBJ databases">
        <authorList>
            <person name="Yang Y."/>
        </authorList>
    </citation>
    <scope>NUCLEOTIDE SEQUENCE [LARGE SCALE GENOMIC DNA]</scope>
    <source>
        <strain evidence="10 11">L-25-5w-1</strain>
    </source>
</reference>
<feature type="transmembrane region" description="Helical" evidence="8">
    <location>
        <begin position="262"/>
        <end position="284"/>
    </location>
</feature>
<evidence type="ECO:0000256" key="8">
    <source>
        <dbReference type="SAM" id="Phobius"/>
    </source>
</evidence>
<dbReference type="PROSITE" id="PS51012">
    <property type="entry name" value="ABC_TM2"/>
    <property type="match status" value="1"/>
</dbReference>
<protein>
    <submittedName>
        <fullName evidence="10">ABC transporter permease</fullName>
    </submittedName>
</protein>
<dbReference type="Gene3D" id="3.40.1710.10">
    <property type="entry name" value="abc type-2 transporter like domain"/>
    <property type="match status" value="1"/>
</dbReference>
<comment type="caution">
    <text evidence="10">The sequence shown here is derived from an EMBL/GenBank/DDBJ whole genome shotgun (WGS) entry which is preliminary data.</text>
</comment>
<feature type="transmembrane region" description="Helical" evidence="8">
    <location>
        <begin position="25"/>
        <end position="45"/>
    </location>
</feature>
<name>A0A431VPR4_9PROT</name>
<evidence type="ECO:0000259" key="9">
    <source>
        <dbReference type="PROSITE" id="PS51012"/>
    </source>
</evidence>
<accession>A0A431VPR4</accession>